<evidence type="ECO:0000256" key="1">
    <source>
        <dbReference type="ARBA" id="ARBA00004141"/>
    </source>
</evidence>
<dbReference type="GO" id="GO:0022857">
    <property type="term" value="F:transmembrane transporter activity"/>
    <property type="evidence" value="ECO:0007669"/>
    <property type="project" value="InterPro"/>
</dbReference>
<dbReference type="PANTHER" id="PTHR23505:SF88">
    <property type="entry name" value="MAJOR FACILITATOR SUPERFAMILY (MFS) PROFILE DOMAIN-CONTAINING PROTEIN"/>
    <property type="match status" value="1"/>
</dbReference>
<evidence type="ECO:0000256" key="2">
    <source>
        <dbReference type="ARBA" id="ARBA00022448"/>
    </source>
</evidence>
<evidence type="ECO:0000259" key="10">
    <source>
        <dbReference type="PROSITE" id="PS50850"/>
    </source>
</evidence>
<evidence type="ECO:0000256" key="6">
    <source>
        <dbReference type="ARBA" id="ARBA00024338"/>
    </source>
</evidence>
<feature type="transmembrane region" description="Helical" evidence="8">
    <location>
        <begin position="253"/>
        <end position="277"/>
    </location>
</feature>
<feature type="transmembrane region" description="Helical" evidence="8">
    <location>
        <begin position="160"/>
        <end position="184"/>
    </location>
</feature>
<dbReference type="PANTHER" id="PTHR23505">
    <property type="entry name" value="SPINSTER"/>
    <property type="match status" value="1"/>
</dbReference>
<comment type="subcellular location">
    <subcellularLocation>
        <location evidence="1">Membrane</location>
        <topology evidence="1">Multi-pass membrane protein</topology>
    </subcellularLocation>
</comment>
<feature type="transmembrane region" description="Helical" evidence="8">
    <location>
        <begin position="283"/>
        <end position="303"/>
    </location>
</feature>
<evidence type="ECO:0000256" key="4">
    <source>
        <dbReference type="ARBA" id="ARBA00022989"/>
    </source>
</evidence>
<keyword evidence="5 8" id="KW-0472">Membrane</keyword>
<dbReference type="GO" id="GO:0016020">
    <property type="term" value="C:membrane"/>
    <property type="evidence" value="ECO:0007669"/>
    <property type="project" value="UniProtKB-SubCell"/>
</dbReference>
<feature type="transmembrane region" description="Helical" evidence="8">
    <location>
        <begin position="457"/>
        <end position="480"/>
    </location>
</feature>
<dbReference type="InterPro" id="IPR044770">
    <property type="entry name" value="MFS_spinster-like"/>
</dbReference>
<evidence type="ECO:0000256" key="3">
    <source>
        <dbReference type="ARBA" id="ARBA00022692"/>
    </source>
</evidence>
<dbReference type="PROSITE" id="PS50850">
    <property type="entry name" value="MFS"/>
    <property type="match status" value="1"/>
</dbReference>
<keyword evidence="2" id="KW-0813">Transport</keyword>
<dbReference type="InterPro" id="IPR020846">
    <property type="entry name" value="MFS_dom"/>
</dbReference>
<keyword evidence="3 8" id="KW-0812">Transmembrane</keyword>
<evidence type="ECO:0000256" key="5">
    <source>
        <dbReference type="ARBA" id="ARBA00023136"/>
    </source>
</evidence>
<dbReference type="InterPro" id="IPR036259">
    <property type="entry name" value="MFS_trans_sf"/>
</dbReference>
<feature type="transmembrane region" description="Helical" evidence="8">
    <location>
        <begin position="430"/>
        <end position="451"/>
    </location>
</feature>
<protein>
    <recommendedName>
        <fullName evidence="10">Major facilitator superfamily (MFS) profile domain-containing protein</fullName>
    </recommendedName>
</protein>
<sequence>MALSLTMLLAVAPSSSSLHSLRKNRSNKKKKKTMDCLSIIRQKCVRSAWRSNGAPIVRMAQTYGSHDVNTAAAGSRDPWSDDSFDDKAPESFTTDDSASIDSNDSNKPVPLPSAISQPRTCRDYTTFSILCLINLLNYMDRYTISGVLTDIQKFYEINDAMAGLLQTVFIATFVVISPICGYLGDRYNRKWIMAVGIFIWVAAVFGSTFIPKDAFWAFMTCRAIVGIGEASYAVICPSLIADMFHGIQRSRMLMVFYFAIPVGSGLGFIVGSAVSAATGQWQWGLRVTAIAGIICLLLIIIFVQERPRGQMEVDNTDQLGSLSEGYLKDVWALCKNPTFITSTLAYTCVVFVVGTLAWWVPSSMQYAEADRQNLTSISDLENPGQSTIVFGFITTISGFAGVSIGTLGSNMMNKGTWCCKFIRTERSDPIVCAIGALIGLPCLFFVIQTIPTSPVASYIWMFFAITGLCFNWATNVDMLMSVVVPGRRSTANAIQILTSHLLGDGSGPYIIGAISDAIRVNLPDPDSPNAHWTSLADSFYIPNAILIPGIILYVVSALTYMRDRRKFQEEMGQLPDLGIEKSKINSAYSSEETSKI</sequence>
<keyword evidence="4 8" id="KW-1133">Transmembrane helix</keyword>
<feature type="chain" id="PRO_5043955348" description="Major facilitator superfamily (MFS) profile domain-containing protein" evidence="9">
    <location>
        <begin position="18"/>
        <end position="596"/>
    </location>
</feature>
<evidence type="ECO:0000256" key="9">
    <source>
        <dbReference type="SAM" id="SignalP"/>
    </source>
</evidence>
<dbReference type="SUPFAM" id="SSF103473">
    <property type="entry name" value="MFS general substrate transporter"/>
    <property type="match status" value="1"/>
</dbReference>
<dbReference type="AlphaFoldDB" id="A0AAV5UV93"/>
<feature type="transmembrane region" description="Helical" evidence="8">
    <location>
        <begin position="540"/>
        <end position="561"/>
    </location>
</feature>
<evidence type="ECO:0000256" key="8">
    <source>
        <dbReference type="SAM" id="Phobius"/>
    </source>
</evidence>
<comment type="caution">
    <text evidence="11">The sequence shown here is derived from an EMBL/GenBank/DDBJ whole genome shotgun (WGS) entry which is preliminary data.</text>
</comment>
<accession>A0AAV5UV93</accession>
<feature type="transmembrane region" description="Helical" evidence="8">
    <location>
        <begin position="191"/>
        <end position="210"/>
    </location>
</feature>
<evidence type="ECO:0000313" key="12">
    <source>
        <dbReference type="Proteomes" id="UP001432322"/>
    </source>
</evidence>
<feature type="region of interest" description="Disordered" evidence="7">
    <location>
        <begin position="91"/>
        <end position="114"/>
    </location>
</feature>
<name>A0AAV5UV93_9BILA</name>
<organism evidence="11 12">
    <name type="scientific">Pristionchus fissidentatus</name>
    <dbReference type="NCBI Taxonomy" id="1538716"/>
    <lineage>
        <taxon>Eukaryota</taxon>
        <taxon>Metazoa</taxon>
        <taxon>Ecdysozoa</taxon>
        <taxon>Nematoda</taxon>
        <taxon>Chromadorea</taxon>
        <taxon>Rhabditida</taxon>
        <taxon>Rhabditina</taxon>
        <taxon>Diplogasteromorpha</taxon>
        <taxon>Diplogasteroidea</taxon>
        <taxon>Neodiplogasteridae</taxon>
        <taxon>Pristionchus</taxon>
    </lineage>
</organism>
<comment type="similarity">
    <text evidence="6">Belongs to the major facilitator superfamily. Spinster (TC 2.A.1.49) family.</text>
</comment>
<feature type="transmembrane region" description="Helical" evidence="8">
    <location>
        <begin position="216"/>
        <end position="241"/>
    </location>
</feature>
<dbReference type="Pfam" id="PF07690">
    <property type="entry name" value="MFS_1"/>
    <property type="match status" value="1"/>
</dbReference>
<dbReference type="InterPro" id="IPR011701">
    <property type="entry name" value="MFS"/>
</dbReference>
<feature type="domain" description="Major facilitator superfamily (MFS) profile" evidence="10">
    <location>
        <begin position="126"/>
        <end position="561"/>
    </location>
</feature>
<evidence type="ECO:0000313" key="11">
    <source>
        <dbReference type="EMBL" id="GMT11197.1"/>
    </source>
</evidence>
<proteinExistence type="inferred from homology"/>
<feature type="signal peptide" evidence="9">
    <location>
        <begin position="1"/>
        <end position="17"/>
    </location>
</feature>
<dbReference type="CDD" id="cd17328">
    <property type="entry name" value="MFS_spinster_like"/>
    <property type="match status" value="1"/>
</dbReference>
<feature type="transmembrane region" description="Helical" evidence="8">
    <location>
        <begin position="338"/>
        <end position="360"/>
    </location>
</feature>
<dbReference type="EMBL" id="BTSY01000001">
    <property type="protein sequence ID" value="GMT11197.1"/>
    <property type="molecule type" value="Genomic_DNA"/>
</dbReference>
<feature type="compositionally biased region" description="Low complexity" evidence="7">
    <location>
        <begin position="95"/>
        <end position="106"/>
    </location>
</feature>
<dbReference type="Gene3D" id="1.20.1250.20">
    <property type="entry name" value="MFS general substrate transporter like domains"/>
    <property type="match status" value="1"/>
</dbReference>
<dbReference type="Proteomes" id="UP001432322">
    <property type="component" value="Unassembled WGS sequence"/>
</dbReference>
<keyword evidence="12" id="KW-1185">Reference proteome</keyword>
<evidence type="ECO:0000256" key="7">
    <source>
        <dbReference type="SAM" id="MobiDB-lite"/>
    </source>
</evidence>
<keyword evidence="9" id="KW-0732">Signal</keyword>
<feature type="transmembrane region" description="Helical" evidence="8">
    <location>
        <begin position="501"/>
        <end position="520"/>
    </location>
</feature>
<reference evidence="11" key="1">
    <citation type="submission" date="2023-10" db="EMBL/GenBank/DDBJ databases">
        <title>Genome assembly of Pristionchus species.</title>
        <authorList>
            <person name="Yoshida K."/>
            <person name="Sommer R.J."/>
        </authorList>
    </citation>
    <scope>NUCLEOTIDE SEQUENCE</scope>
    <source>
        <strain evidence="11">RS5133</strain>
    </source>
</reference>
<feature type="transmembrane region" description="Helical" evidence="8">
    <location>
        <begin position="388"/>
        <end position="409"/>
    </location>
</feature>
<gene>
    <name evidence="11" type="ORF">PFISCL1PPCAC_2494</name>
</gene>